<name>A0AA86V0B1_9EUKA</name>
<evidence type="ECO:0000313" key="1">
    <source>
        <dbReference type="EMBL" id="CAI9975474.1"/>
    </source>
</evidence>
<dbReference type="Proteomes" id="UP001642409">
    <property type="component" value="Unassembled WGS sequence"/>
</dbReference>
<organism evidence="1">
    <name type="scientific">Hexamita inflata</name>
    <dbReference type="NCBI Taxonomy" id="28002"/>
    <lineage>
        <taxon>Eukaryota</taxon>
        <taxon>Metamonada</taxon>
        <taxon>Diplomonadida</taxon>
        <taxon>Hexamitidae</taxon>
        <taxon>Hexamitinae</taxon>
        <taxon>Hexamita</taxon>
    </lineage>
</organism>
<reference evidence="1" key="1">
    <citation type="submission" date="2023-06" db="EMBL/GenBank/DDBJ databases">
        <authorList>
            <person name="Kurt Z."/>
        </authorList>
    </citation>
    <scope>NUCLEOTIDE SEQUENCE</scope>
</reference>
<sequence length="247" mass="28436">MSYKDQTNQTHFSHNIFFLKSFNATISAIFAVSNSSLFSLLRLQTSAKNQYFVQNYVDAIVCSNEGFAMRSSNNKTRHQYIPQRQASQTELCQLTDSVELKDLCQVEGSMTCLQNLRNSLCTKEVVKSKIRLNNPKTQQFVQNYIFVSKFVIFHDIYLCCSYLQIEPHKKKTHIEGSAIFNSMNWLVYVSQEYQFSLGSQVVVIRTYSAKTRISAIRNGGYLFELLATQTVNVVPINSKQSEFGWKY</sequence>
<evidence type="ECO:0000313" key="3">
    <source>
        <dbReference type="Proteomes" id="UP001642409"/>
    </source>
</evidence>
<protein>
    <submittedName>
        <fullName evidence="2">Hypothetical_protein</fullName>
    </submittedName>
</protein>
<comment type="caution">
    <text evidence="1">The sequence shown here is derived from an EMBL/GenBank/DDBJ whole genome shotgun (WGS) entry which is preliminary data.</text>
</comment>
<gene>
    <name evidence="1" type="ORF">HINF_LOCUS63119</name>
    <name evidence="2" type="ORF">HINF_LOCUS9504</name>
</gene>
<dbReference type="EMBL" id="CATOUU010001169">
    <property type="protein sequence ID" value="CAI9975474.1"/>
    <property type="molecule type" value="Genomic_DNA"/>
</dbReference>
<reference evidence="2 3" key="2">
    <citation type="submission" date="2024-07" db="EMBL/GenBank/DDBJ databases">
        <authorList>
            <person name="Akdeniz Z."/>
        </authorList>
    </citation>
    <scope>NUCLEOTIDE SEQUENCE [LARGE SCALE GENOMIC DNA]</scope>
</reference>
<accession>A0AA86V0B1</accession>
<keyword evidence="3" id="KW-1185">Reference proteome</keyword>
<evidence type="ECO:0000313" key="2">
    <source>
        <dbReference type="EMBL" id="CAL5986632.1"/>
    </source>
</evidence>
<dbReference type="EMBL" id="CAXDID020000020">
    <property type="protein sequence ID" value="CAL5986632.1"/>
    <property type="molecule type" value="Genomic_DNA"/>
</dbReference>
<dbReference type="AlphaFoldDB" id="A0AA86V0B1"/>
<proteinExistence type="predicted"/>